<gene>
    <name evidence="5" type="ORF">PPROV_000323600</name>
</gene>
<dbReference type="InterPro" id="IPR019734">
    <property type="entry name" value="TPR_rpt"/>
</dbReference>
<evidence type="ECO:0000313" key="5">
    <source>
        <dbReference type="EMBL" id="GHP04482.1"/>
    </source>
</evidence>
<evidence type="ECO:0000259" key="4">
    <source>
        <dbReference type="PROSITE" id="PS50059"/>
    </source>
</evidence>
<accession>A0A830HCV3</accession>
<dbReference type="Gene3D" id="3.10.50.40">
    <property type="match status" value="2"/>
</dbReference>
<keyword evidence="3" id="KW-0697">Rotamase</keyword>
<name>A0A830HCV3_9CHLO</name>
<dbReference type="AlphaFoldDB" id="A0A830HCV3"/>
<dbReference type="InterPro" id="IPR050754">
    <property type="entry name" value="FKBP4/5/8-like"/>
</dbReference>
<evidence type="ECO:0000256" key="1">
    <source>
        <dbReference type="ARBA" id="ARBA00022737"/>
    </source>
</evidence>
<sequence length="626" mass="68655">MDDAANYVHATTVAHRARVRKQRQSDDAVLDNVVKLNKCPAKLNDKVQQLVEKNDVNEHGAVRVLTQQGEHEEATASSARPIDDDCFVALHMHCVSADDAQNVLFTTVKEQGGCGVPLPCVTGETCDARIFRGIRVAMKRGWIEDAKPVRLYLRDDYAYGQKAFPLERPPELRRGDGVYVDVVATVYEGEARTVDNNAHVVKRVLEEGDGWETPRAPFVIWLTVGATVGAQTFATASEEPKQFTVGDGTLPPALEKAVCAMRVGERANVVVTDMTQLAEGIDSLRPPPSELAAPATAPRPPAPTCAVTYNVKLWRMVQVRDMTGDGSVTKRREVDGVGHFPGDCPLEDSVVRVRYKAVAGDGCTILEQRGGVDGDAADTPFEIRTGMGECCEAIDMSVRLMLPGETSVVTSTAKYAYDSLAEDVRPAGWQGLRDAGRVTFTVQMVDFEKNVNWHNAPLPVLRADALRIKAQGNTLYTSGDVSRAREKYARALRLLSNLRHVPPKDAEDIARSVMVPLQLNIAACAMKQGEWHLMKKHCESVLDIDETNYKARLRRAAASMHIGDHASARKLLQELLDSLDADGVTDSKILDSRAKEVRAELAKLDARVARHKAKERGMAGRMFNSS</sequence>
<dbReference type="PANTHER" id="PTHR46512">
    <property type="entry name" value="PEPTIDYLPROLYL ISOMERASE"/>
    <property type="match status" value="1"/>
</dbReference>
<dbReference type="InterPro" id="IPR001179">
    <property type="entry name" value="PPIase_FKBP_dom"/>
</dbReference>
<feature type="domain" description="PPIase FKBP-type" evidence="4">
    <location>
        <begin position="348"/>
        <end position="448"/>
    </location>
</feature>
<dbReference type="EC" id="5.2.1.8" evidence="3"/>
<dbReference type="SMART" id="SM00028">
    <property type="entry name" value="TPR"/>
    <property type="match status" value="3"/>
</dbReference>
<dbReference type="EMBL" id="BNJQ01000007">
    <property type="protein sequence ID" value="GHP04482.1"/>
    <property type="molecule type" value="Genomic_DNA"/>
</dbReference>
<dbReference type="SUPFAM" id="SSF48452">
    <property type="entry name" value="TPR-like"/>
    <property type="match status" value="1"/>
</dbReference>
<dbReference type="Gene3D" id="1.25.40.10">
    <property type="entry name" value="Tetratricopeptide repeat domain"/>
    <property type="match status" value="1"/>
</dbReference>
<comment type="caution">
    <text evidence="5">The sequence shown here is derived from an EMBL/GenBank/DDBJ whole genome shotgun (WGS) entry which is preliminary data.</text>
</comment>
<evidence type="ECO:0000256" key="3">
    <source>
        <dbReference type="PROSITE-ProRule" id="PRU00277"/>
    </source>
</evidence>
<dbReference type="Proteomes" id="UP000660262">
    <property type="component" value="Unassembled WGS sequence"/>
</dbReference>
<proteinExistence type="predicted"/>
<organism evidence="5 6">
    <name type="scientific">Pycnococcus provasolii</name>
    <dbReference type="NCBI Taxonomy" id="41880"/>
    <lineage>
        <taxon>Eukaryota</taxon>
        <taxon>Viridiplantae</taxon>
        <taxon>Chlorophyta</taxon>
        <taxon>Pseudoscourfieldiophyceae</taxon>
        <taxon>Pseudoscourfieldiales</taxon>
        <taxon>Pycnococcaceae</taxon>
        <taxon>Pycnococcus</taxon>
    </lineage>
</organism>
<dbReference type="PROSITE" id="PS50059">
    <property type="entry name" value="FKBP_PPIASE"/>
    <property type="match status" value="1"/>
</dbReference>
<dbReference type="GO" id="GO:0003755">
    <property type="term" value="F:peptidyl-prolyl cis-trans isomerase activity"/>
    <property type="evidence" value="ECO:0007669"/>
    <property type="project" value="UniProtKB-KW"/>
</dbReference>
<dbReference type="OrthoDB" id="1902587at2759"/>
<reference evidence="5" key="1">
    <citation type="submission" date="2020-10" db="EMBL/GenBank/DDBJ databases">
        <title>Unveiling of a novel bifunctional photoreceptor, Dualchrome1, isolated from a cosmopolitan green alga.</title>
        <authorList>
            <person name="Suzuki S."/>
            <person name="Kawachi M."/>
        </authorList>
    </citation>
    <scope>NUCLEOTIDE SEQUENCE</scope>
    <source>
        <strain evidence="5">NIES 2893</strain>
    </source>
</reference>
<keyword evidence="3" id="KW-0413">Isomerase</keyword>
<dbReference type="Pfam" id="PF00254">
    <property type="entry name" value="FKBP_C"/>
    <property type="match status" value="1"/>
</dbReference>
<dbReference type="InterPro" id="IPR011990">
    <property type="entry name" value="TPR-like_helical_dom_sf"/>
</dbReference>
<keyword evidence="2" id="KW-0802">TPR repeat</keyword>
<evidence type="ECO:0000313" key="6">
    <source>
        <dbReference type="Proteomes" id="UP000660262"/>
    </source>
</evidence>
<dbReference type="PANTHER" id="PTHR46512:SF8">
    <property type="entry name" value="PEPTIDYLPROLYL ISOMERASE"/>
    <property type="match status" value="1"/>
</dbReference>
<dbReference type="InterPro" id="IPR046357">
    <property type="entry name" value="PPIase_dom_sf"/>
</dbReference>
<evidence type="ECO:0000256" key="2">
    <source>
        <dbReference type="ARBA" id="ARBA00022803"/>
    </source>
</evidence>
<dbReference type="SUPFAM" id="SSF54534">
    <property type="entry name" value="FKBP-like"/>
    <property type="match status" value="2"/>
</dbReference>
<comment type="catalytic activity">
    <reaction evidence="3">
        <text>[protein]-peptidylproline (omega=180) = [protein]-peptidylproline (omega=0)</text>
        <dbReference type="Rhea" id="RHEA:16237"/>
        <dbReference type="Rhea" id="RHEA-COMP:10747"/>
        <dbReference type="Rhea" id="RHEA-COMP:10748"/>
        <dbReference type="ChEBI" id="CHEBI:83833"/>
        <dbReference type="ChEBI" id="CHEBI:83834"/>
        <dbReference type="EC" id="5.2.1.8"/>
    </reaction>
</comment>
<keyword evidence="1" id="KW-0677">Repeat</keyword>
<keyword evidence="6" id="KW-1185">Reference proteome</keyword>
<protein>
    <recommendedName>
        <fullName evidence="3">peptidylprolyl isomerase</fullName>
        <ecNumber evidence="3">5.2.1.8</ecNumber>
    </recommendedName>
</protein>